<dbReference type="PROSITE" id="PS50096">
    <property type="entry name" value="IQ"/>
    <property type="match status" value="1"/>
</dbReference>
<dbReference type="GO" id="GO:0061630">
    <property type="term" value="F:ubiquitin protein ligase activity"/>
    <property type="evidence" value="ECO:0007669"/>
    <property type="project" value="UniProtKB-EC"/>
</dbReference>
<evidence type="ECO:0000256" key="7">
    <source>
        <dbReference type="SAM" id="MobiDB-lite"/>
    </source>
</evidence>
<dbReference type="Proteomes" id="UP001301958">
    <property type="component" value="Unassembled WGS sequence"/>
</dbReference>
<dbReference type="PROSITE" id="PS50237">
    <property type="entry name" value="HECT"/>
    <property type="match status" value="1"/>
</dbReference>
<name>A0AAN7BUX0_9PEZI</name>
<dbReference type="SUPFAM" id="SSF56204">
    <property type="entry name" value="Hect, E3 ligase catalytic domain"/>
    <property type="match status" value="1"/>
</dbReference>
<dbReference type="SMART" id="SM00119">
    <property type="entry name" value="HECTc"/>
    <property type="match status" value="1"/>
</dbReference>
<dbReference type="EMBL" id="MU865301">
    <property type="protein sequence ID" value="KAK4230121.1"/>
    <property type="molecule type" value="Genomic_DNA"/>
</dbReference>
<dbReference type="FunFam" id="3.30.2410.10:FF:000017">
    <property type="entry name" value="E3 ubiquitin-protein ligase UPL7"/>
    <property type="match status" value="1"/>
</dbReference>
<dbReference type="Gene3D" id="3.90.1750.10">
    <property type="entry name" value="Hect, E3 ligase catalytic domains"/>
    <property type="match status" value="1"/>
</dbReference>
<evidence type="ECO:0000256" key="2">
    <source>
        <dbReference type="ARBA" id="ARBA00004906"/>
    </source>
</evidence>
<feature type="domain" description="HECT" evidence="8">
    <location>
        <begin position="788"/>
        <end position="1147"/>
    </location>
</feature>
<keyword evidence="5 6" id="KW-0833">Ubl conjugation pathway</keyword>
<feature type="region of interest" description="Disordered" evidence="7">
    <location>
        <begin position="642"/>
        <end position="684"/>
    </location>
</feature>
<keyword evidence="10" id="KW-1185">Reference proteome</keyword>
<dbReference type="CDD" id="cd00078">
    <property type="entry name" value="HECTc"/>
    <property type="match status" value="1"/>
</dbReference>
<protein>
    <recommendedName>
        <fullName evidence="3">HECT-type E3 ubiquitin transferase</fullName>
        <ecNumber evidence="3">2.3.2.26</ecNumber>
    </recommendedName>
</protein>
<dbReference type="GO" id="GO:0000209">
    <property type="term" value="P:protein polyubiquitination"/>
    <property type="evidence" value="ECO:0007669"/>
    <property type="project" value="InterPro"/>
</dbReference>
<evidence type="ECO:0000256" key="4">
    <source>
        <dbReference type="ARBA" id="ARBA00022679"/>
    </source>
</evidence>
<dbReference type="FunFam" id="3.30.2160.10:FF:000002">
    <property type="entry name" value="Putative Ubiquitin-protein ligase E3C"/>
    <property type="match status" value="1"/>
</dbReference>
<dbReference type="Pfam" id="PF00632">
    <property type="entry name" value="HECT"/>
    <property type="match status" value="1"/>
</dbReference>
<dbReference type="CDD" id="cd23767">
    <property type="entry name" value="IQCD"/>
    <property type="match status" value="1"/>
</dbReference>
<dbReference type="InterPro" id="IPR035983">
    <property type="entry name" value="Hect_E3_ubiquitin_ligase"/>
</dbReference>
<dbReference type="InterPro" id="IPR000569">
    <property type="entry name" value="HECT_dom"/>
</dbReference>
<reference evidence="9" key="2">
    <citation type="submission" date="2023-05" db="EMBL/GenBank/DDBJ databases">
        <authorList>
            <consortium name="Lawrence Berkeley National Laboratory"/>
            <person name="Steindorff A."/>
            <person name="Hensen N."/>
            <person name="Bonometti L."/>
            <person name="Westerberg I."/>
            <person name="Brannstrom I.O."/>
            <person name="Guillou S."/>
            <person name="Cros-Aarteil S."/>
            <person name="Calhoun S."/>
            <person name="Haridas S."/>
            <person name="Kuo A."/>
            <person name="Mondo S."/>
            <person name="Pangilinan J."/>
            <person name="Riley R."/>
            <person name="Labutti K."/>
            <person name="Andreopoulos B."/>
            <person name="Lipzen A."/>
            <person name="Chen C."/>
            <person name="Yanf M."/>
            <person name="Daum C."/>
            <person name="Ng V."/>
            <person name="Clum A."/>
            <person name="Ohm R."/>
            <person name="Martin F."/>
            <person name="Silar P."/>
            <person name="Natvig D."/>
            <person name="Lalanne C."/>
            <person name="Gautier V."/>
            <person name="Ament-Velasquez S.L."/>
            <person name="Kruys A."/>
            <person name="Hutchinson M.I."/>
            <person name="Powell A.J."/>
            <person name="Barry K."/>
            <person name="Miller A.N."/>
            <person name="Grigoriev I.V."/>
            <person name="Debuchy R."/>
            <person name="Gladieux P."/>
            <person name="Thoren M.H."/>
            <person name="Johannesson H."/>
        </authorList>
    </citation>
    <scope>NUCLEOTIDE SEQUENCE</scope>
    <source>
        <strain evidence="9">CBS 990.96</strain>
    </source>
</reference>
<evidence type="ECO:0000256" key="3">
    <source>
        <dbReference type="ARBA" id="ARBA00012485"/>
    </source>
</evidence>
<feature type="active site" description="Glycyl thioester intermediate" evidence="6">
    <location>
        <position position="1115"/>
    </location>
</feature>
<evidence type="ECO:0000256" key="1">
    <source>
        <dbReference type="ARBA" id="ARBA00000885"/>
    </source>
</evidence>
<dbReference type="GO" id="GO:0006511">
    <property type="term" value="P:ubiquitin-dependent protein catabolic process"/>
    <property type="evidence" value="ECO:0007669"/>
    <property type="project" value="TreeGrafter"/>
</dbReference>
<gene>
    <name evidence="9" type="ORF">QBC38DRAFT_517455</name>
</gene>
<dbReference type="PANTHER" id="PTHR45700">
    <property type="entry name" value="UBIQUITIN-PROTEIN LIGASE E3C"/>
    <property type="match status" value="1"/>
</dbReference>
<evidence type="ECO:0000313" key="9">
    <source>
        <dbReference type="EMBL" id="KAK4230121.1"/>
    </source>
</evidence>
<evidence type="ECO:0000256" key="5">
    <source>
        <dbReference type="ARBA" id="ARBA00022786"/>
    </source>
</evidence>
<organism evidence="9 10">
    <name type="scientific">Podospora fimiseda</name>
    <dbReference type="NCBI Taxonomy" id="252190"/>
    <lineage>
        <taxon>Eukaryota</taxon>
        <taxon>Fungi</taxon>
        <taxon>Dikarya</taxon>
        <taxon>Ascomycota</taxon>
        <taxon>Pezizomycotina</taxon>
        <taxon>Sordariomycetes</taxon>
        <taxon>Sordariomycetidae</taxon>
        <taxon>Sordariales</taxon>
        <taxon>Podosporaceae</taxon>
        <taxon>Podospora</taxon>
    </lineage>
</organism>
<dbReference type="Gene3D" id="3.30.2160.10">
    <property type="entry name" value="Hect, E3 ligase catalytic domain"/>
    <property type="match status" value="1"/>
</dbReference>
<feature type="compositionally biased region" description="Acidic residues" evidence="7">
    <location>
        <begin position="647"/>
        <end position="661"/>
    </location>
</feature>
<dbReference type="Gene3D" id="3.30.2410.10">
    <property type="entry name" value="Hect, E3 ligase catalytic domain"/>
    <property type="match status" value="1"/>
</dbReference>
<accession>A0AAN7BUX0</accession>
<evidence type="ECO:0000313" key="10">
    <source>
        <dbReference type="Proteomes" id="UP001301958"/>
    </source>
</evidence>
<proteinExistence type="predicted"/>
<dbReference type="InterPro" id="IPR044611">
    <property type="entry name" value="E3A/B/C-like"/>
</dbReference>
<comment type="pathway">
    <text evidence="2">Protein modification; protein ubiquitination.</text>
</comment>
<dbReference type="AlphaFoldDB" id="A0AAN7BUX0"/>
<dbReference type="PANTHER" id="PTHR45700:SF2">
    <property type="entry name" value="UBIQUITIN-PROTEIN LIGASE E3C"/>
    <property type="match status" value="1"/>
</dbReference>
<reference evidence="9" key="1">
    <citation type="journal article" date="2023" name="Mol. Phylogenet. Evol.">
        <title>Genome-scale phylogeny and comparative genomics of the fungal order Sordariales.</title>
        <authorList>
            <person name="Hensen N."/>
            <person name="Bonometti L."/>
            <person name="Westerberg I."/>
            <person name="Brannstrom I.O."/>
            <person name="Guillou S."/>
            <person name="Cros-Aarteil S."/>
            <person name="Calhoun S."/>
            <person name="Haridas S."/>
            <person name="Kuo A."/>
            <person name="Mondo S."/>
            <person name="Pangilinan J."/>
            <person name="Riley R."/>
            <person name="LaButti K."/>
            <person name="Andreopoulos B."/>
            <person name="Lipzen A."/>
            <person name="Chen C."/>
            <person name="Yan M."/>
            <person name="Daum C."/>
            <person name="Ng V."/>
            <person name="Clum A."/>
            <person name="Steindorff A."/>
            <person name="Ohm R.A."/>
            <person name="Martin F."/>
            <person name="Silar P."/>
            <person name="Natvig D.O."/>
            <person name="Lalanne C."/>
            <person name="Gautier V."/>
            <person name="Ament-Velasquez S.L."/>
            <person name="Kruys A."/>
            <person name="Hutchinson M.I."/>
            <person name="Powell A.J."/>
            <person name="Barry K."/>
            <person name="Miller A.N."/>
            <person name="Grigoriev I.V."/>
            <person name="Debuchy R."/>
            <person name="Gladieux P."/>
            <person name="Hiltunen Thoren M."/>
            <person name="Johannesson H."/>
        </authorList>
    </citation>
    <scope>NUCLEOTIDE SEQUENCE</scope>
    <source>
        <strain evidence="9">CBS 990.96</strain>
    </source>
</reference>
<comment type="catalytic activity">
    <reaction evidence="1">
        <text>S-ubiquitinyl-[E2 ubiquitin-conjugating enzyme]-L-cysteine + [acceptor protein]-L-lysine = [E2 ubiquitin-conjugating enzyme]-L-cysteine + N(6)-ubiquitinyl-[acceptor protein]-L-lysine.</text>
        <dbReference type="EC" id="2.3.2.26"/>
    </reaction>
</comment>
<sequence>MFPTFTGNSRKTRKVDLSGQKPINPFAAVNRSFGPGASHTVAQAQAEREQRQRERERLKAAQRIQRCWRGHRVRRKLRASRRCSIDQLYSQGFKISPEERSKQATPLILSSFLASDQEDRQRLELLCRDLVATSFVAFTLDAVDPARLGRLSEIVLTALETGPFSANPRVEVFFHAISKIISLRPKATEPLFRRYYTVLGKYCQALGPSPPSPFLDIVRNSVVESFTLSNVSESYIDTAYQEFADSFLTQSDIHLFEQNVDGFAARIDLDRLAQSLVKIENLRGAAANGKLMWLLAHFIALRTSGHQHAAHLPSLKALYSLLSVLSTQIRASFSASAAEGIPEGVEVSQQTFPSYISASLTSLTVRTEISGLLEEFASGQKGVPGSETDDAGLLAGYILTLIYCFPRLGDDVRMRLFLADLPTSRGMVASVRFFWEAMSKTSMFQAIASSEDAALDILSTQKPSYATNPLSESELPWHKEWRTILLFLELYTFVLRFTDDDTFFSSINTSARTTDGNDSRLSASNLSFKELNQLTRFLKHLAFTLIYNAASILKIQTSTSGGFSGDFLAPRTSQKKAKALADSLTFVITAGIDLKGFRDLVTTAMGMLYERDSRRRFLPSDHWLMASKLNMEGFLNAVVEEAKQKQEDEEEEEEDEDEEEGGDRMDIDSRPMTTYASSRLHQRTQLERAREMQRQAARENVRATTSPKLEILRNMPFIIPFQMRVTIFRQFIMLDKQRRREGHTSPDMWRFWMRQNHMAGLSRHQATIKRGEVLSTAKQQFWNLGEGLKEPISITFQDEWGNEEAGIDGGGVTKEFLTSVTNEAITQDSVPNLFAANSENAYYPNPCALDQARELEMGRSSIQELLERYEFLGRIIGKCLYEGILINIHFAGFFLLTWALGADDTTRATINDLRELDEQMYQGMLKLKNYRGDVSDFGFDFTIDDQVSLPGAPVKVLTRKLRPGGDQIEVTNENRLVYINCVSRWRLRVQGYHQTRAFLKGLWMIIDPAWLRMFNQNELQRLVGGDDSPIDVEDLRKNTMYGGAYQIGDDGQEHPTVKLFWQVMMEMEDSERRSVLQFVTSTPRAPLSGFSQLTPNFSIKDNGLDEERLPSASTCVNLLKLPQYRTATVLREKLLYAAKSGAGFDLS</sequence>
<comment type="caution">
    <text evidence="9">The sequence shown here is derived from an EMBL/GenBank/DDBJ whole genome shotgun (WGS) entry which is preliminary data.</text>
</comment>
<dbReference type="EC" id="2.3.2.26" evidence="3"/>
<evidence type="ECO:0000259" key="8">
    <source>
        <dbReference type="PROSITE" id="PS50237"/>
    </source>
</evidence>
<keyword evidence="4" id="KW-0808">Transferase</keyword>
<evidence type="ECO:0000256" key="6">
    <source>
        <dbReference type="PROSITE-ProRule" id="PRU00104"/>
    </source>
</evidence>